<accession>A0A508BCJ3</accession>
<dbReference type="GO" id="GO:0009279">
    <property type="term" value="C:cell outer membrane"/>
    <property type="evidence" value="ECO:0007669"/>
    <property type="project" value="TreeGrafter"/>
</dbReference>
<protein>
    <submittedName>
        <fullName evidence="1">Fimbria/pilus outer membrane usher protein</fullName>
    </submittedName>
</protein>
<dbReference type="Proteomes" id="UP000320431">
    <property type="component" value="Unassembled WGS sequence"/>
</dbReference>
<dbReference type="InterPro" id="IPR042186">
    <property type="entry name" value="FimD_plug_dom"/>
</dbReference>
<dbReference type="Pfam" id="PF00577">
    <property type="entry name" value="Usher"/>
    <property type="match status" value="2"/>
</dbReference>
<evidence type="ECO:0000313" key="1">
    <source>
        <dbReference type="EMBL" id="KAB8198741.1"/>
    </source>
</evidence>
<dbReference type="Gene3D" id="2.60.40.2610">
    <property type="entry name" value="Outer membrane usher protein FimD, plug domain"/>
    <property type="match status" value="1"/>
</dbReference>
<dbReference type="PANTHER" id="PTHR30451">
    <property type="entry name" value="OUTER MEMBRANE USHER PROTEIN"/>
    <property type="match status" value="1"/>
</dbReference>
<dbReference type="GO" id="GO:0015473">
    <property type="term" value="F:fimbrial usher porin activity"/>
    <property type="evidence" value="ECO:0007669"/>
    <property type="project" value="InterPro"/>
</dbReference>
<comment type="caution">
    <text evidence="1">The sequence shown here is derived from an EMBL/GenBank/DDBJ whole genome shotgun (WGS) entry which is preliminary data.</text>
</comment>
<sequence length="742" mass="79951">MKRSAWLLLALLLAFPAWAEETLVLVVVDGKPVSEEPRMLDPEALAFTPTEWHAWGVVVPKVLRSRHQVLAQELGVAVEYDALAAEVRIVIPASLRPGKKLGYAPQLPEAVSPAPKGVMVDYDVAAVVHGDTRRLSLGHVARSGVAGGVLTTTGQANWVDGQGEYIRGTTTWQRDNLKSRTSLQLGDVGVASNGLNNPTVLGGVRVGTDRRLTRYGGGYDIPLIGGLADTRSTAEVLVNEHQRATGQVPPGPYELSPGIAVPGLNHLEVIQRDEFGREQSFSRSFYTHPDLLRQGNKEWDVAAGAVRTNPTEDHYDGWAVQGSGRLGVFDRWTVGATTQAGKAGEEGGRNLTLQNTVSLGEAGLVQADVSASQHDDGARGTAYRVAYERRSPNWSVSASHLRKSDDYWEISQLQDSPFRFQSQTTAALAIHPKGGPWRATFSYSDIRYNDDRRLQQVAAMASLRKQRATWLVGGIHDLRTGDNQLFLGVQLRTDRGNVMATAKAAPNVGPSLDAVYSGRTELAGRDVRYQVGGTLASSSQVYARVDTKVAGGDLTLDARQHRGQPLLLHGRYANSVWVGEGGVLNGRGYNPMGSFALVEVPAQAGIDVRGSTRPTTTNRKGYALVSGLNGLTPSTVVMDANQLPIDQQIEDSQQTVVPLRKGGAKVVFPLTTQTARQWEVRMGETYAPEGARVVSDQGEVFLLGARGVLVLKQPGTTATLEHEGTNCELVLPKEGGIVVCQP</sequence>
<name>A0A508BCJ3_9GAMM</name>
<dbReference type="RefSeq" id="WP_141480832.1">
    <property type="nucleotide sequence ID" value="NZ_VICD02000006.1"/>
</dbReference>
<dbReference type="PANTHER" id="PTHR30451:SF5">
    <property type="entry name" value="SLR0019 PROTEIN"/>
    <property type="match status" value="1"/>
</dbReference>
<dbReference type="EMBL" id="VICD02000006">
    <property type="protein sequence ID" value="KAB8198741.1"/>
    <property type="molecule type" value="Genomic_DNA"/>
</dbReference>
<gene>
    <name evidence="1" type="ORF">FKV24_000820</name>
</gene>
<dbReference type="AlphaFoldDB" id="A0A508BCJ3"/>
<proteinExistence type="predicted"/>
<dbReference type="Gene3D" id="2.60.40.3110">
    <property type="match status" value="1"/>
</dbReference>
<dbReference type="GO" id="GO:0009297">
    <property type="term" value="P:pilus assembly"/>
    <property type="evidence" value="ECO:0007669"/>
    <property type="project" value="InterPro"/>
</dbReference>
<reference evidence="1 2" key="1">
    <citation type="submission" date="2019-10" db="EMBL/GenBank/DDBJ databases">
        <title>Lysobacter alkalisoli sp. nov., isolated from saline-alkaline soil.</title>
        <authorList>
            <person name="Sun J.-Q."/>
        </authorList>
    </citation>
    <scope>NUCLEOTIDE SEQUENCE [LARGE SCALE GENOMIC DNA]</scope>
    <source>
        <strain evidence="1 2">KCTC 42381</strain>
    </source>
</reference>
<organism evidence="1 2">
    <name type="scientific">Marilutibacter maris</name>
    <dbReference type="NCBI Taxonomy" id="1605891"/>
    <lineage>
        <taxon>Bacteria</taxon>
        <taxon>Pseudomonadati</taxon>
        <taxon>Pseudomonadota</taxon>
        <taxon>Gammaproteobacteria</taxon>
        <taxon>Lysobacterales</taxon>
        <taxon>Lysobacteraceae</taxon>
        <taxon>Marilutibacter</taxon>
    </lineage>
</organism>
<evidence type="ECO:0000313" key="2">
    <source>
        <dbReference type="Proteomes" id="UP000320431"/>
    </source>
</evidence>
<dbReference type="InterPro" id="IPR000015">
    <property type="entry name" value="Fimb_usher"/>
</dbReference>